<dbReference type="RefSeq" id="WP_232585823.1">
    <property type="nucleotide sequence ID" value="NZ_CP017982.1"/>
</dbReference>
<organism evidence="2 3">
    <name type="scientific">Lactobacillus helveticus</name>
    <name type="common">Lactobacillus suntoryeus</name>
    <dbReference type="NCBI Taxonomy" id="1587"/>
    <lineage>
        <taxon>Bacteria</taxon>
        <taxon>Bacillati</taxon>
        <taxon>Bacillota</taxon>
        <taxon>Bacilli</taxon>
        <taxon>Lactobacillales</taxon>
        <taxon>Lactobacillaceae</taxon>
        <taxon>Lactobacillus</taxon>
    </lineage>
</organism>
<evidence type="ECO:0000313" key="3">
    <source>
        <dbReference type="Proteomes" id="UP000267794"/>
    </source>
</evidence>
<proteinExistence type="predicted"/>
<dbReference type="GO" id="GO:0016787">
    <property type="term" value="F:hydrolase activity"/>
    <property type="evidence" value="ECO:0007669"/>
    <property type="project" value="InterPro"/>
</dbReference>
<dbReference type="InterPro" id="IPR006935">
    <property type="entry name" value="Helicase/UvrB_N"/>
</dbReference>
<dbReference type="Pfam" id="PF04851">
    <property type="entry name" value="ResIII"/>
    <property type="match status" value="1"/>
</dbReference>
<protein>
    <submittedName>
        <fullName evidence="2">Putative type IV restriction endonuclease</fullName>
    </submittedName>
</protein>
<dbReference type="SUPFAM" id="SSF52540">
    <property type="entry name" value="P-loop containing nucleoside triphosphate hydrolases"/>
    <property type="match status" value="1"/>
</dbReference>
<dbReference type="Gene3D" id="3.40.50.300">
    <property type="entry name" value="P-loop containing nucleotide triphosphate hydrolases"/>
    <property type="match status" value="1"/>
</dbReference>
<dbReference type="EMBL" id="CP017982">
    <property type="protein sequence ID" value="AYE61608.1"/>
    <property type="molecule type" value="Genomic_DNA"/>
</dbReference>
<dbReference type="InterPro" id="IPR027417">
    <property type="entry name" value="P-loop_NTPase"/>
</dbReference>
<keyword evidence="2" id="KW-0540">Nuclease</keyword>
<accession>A0A386RED3</accession>
<keyword evidence="2" id="KW-0255">Endonuclease</keyword>
<sequence length="361" mass="40970">MKKDAYIDDYALQLFYDIKGPGNVASHTLENSSKEEALKALKQLFALTAWFVGAFYDETIDATSFKEPQKDEHLYQTTAQPSNAEKNLIYIQTADNSSGKFKVYEGNQKVGKTSIDDFAEDNRDNSPYLRNWAQKRINQYMKTSGVPANLEWAELAYRKSDGWWFSDHDVHYVLERSGIKHSQDLTGDEWFETDLATAKKAIKAVKAGKDSKDSLDGVVPQSKIKIVLRPEQQEAVDKTKAGFKSGQKMLWNAKMRFGKTLTALKLIKEEKYKKVLIMTHRPVVNDGWFDDFNKIGMPNAGYVYGSKKQGHKSIKDLEDTQQPYVYFASIQDLAGSEAVGGKVSDKSRDLRHSGTNIRQLY</sequence>
<gene>
    <name evidence="2" type="ORF">BC335_1139</name>
</gene>
<dbReference type="GO" id="GO:0003677">
    <property type="term" value="F:DNA binding"/>
    <property type="evidence" value="ECO:0007669"/>
    <property type="project" value="InterPro"/>
</dbReference>
<dbReference type="GO" id="GO:0004519">
    <property type="term" value="F:endonuclease activity"/>
    <property type="evidence" value="ECO:0007669"/>
    <property type="project" value="UniProtKB-KW"/>
</dbReference>
<reference evidence="2 3" key="1">
    <citation type="submission" date="2016-10" db="EMBL/GenBank/DDBJ databases">
        <title>Complete genomic sequencing of Lactobacillus helveticus LH99 and comparative genome analysis.</title>
        <authorList>
            <person name="Li N."/>
            <person name="You C."/>
            <person name="Liu Z."/>
        </authorList>
    </citation>
    <scope>NUCLEOTIDE SEQUENCE [LARGE SCALE GENOMIC DNA]</scope>
    <source>
        <strain evidence="2 3">LH99</strain>
    </source>
</reference>
<dbReference type="Proteomes" id="UP000267794">
    <property type="component" value="Chromosome"/>
</dbReference>
<evidence type="ECO:0000313" key="2">
    <source>
        <dbReference type="EMBL" id="AYE61608.1"/>
    </source>
</evidence>
<keyword evidence="2" id="KW-0378">Hydrolase</keyword>
<name>A0A386RED3_LACHE</name>
<feature type="domain" description="Helicase/UvrB N-terminal" evidence="1">
    <location>
        <begin position="226"/>
        <end position="337"/>
    </location>
</feature>
<dbReference type="AlphaFoldDB" id="A0A386RED3"/>
<evidence type="ECO:0000259" key="1">
    <source>
        <dbReference type="Pfam" id="PF04851"/>
    </source>
</evidence>
<dbReference type="GO" id="GO:0005524">
    <property type="term" value="F:ATP binding"/>
    <property type="evidence" value="ECO:0007669"/>
    <property type="project" value="InterPro"/>
</dbReference>